<evidence type="ECO:0000313" key="4">
    <source>
        <dbReference type="EMBL" id="MFA1543535.1"/>
    </source>
</evidence>
<evidence type="ECO:0000259" key="3">
    <source>
        <dbReference type="Pfam" id="PF22725"/>
    </source>
</evidence>
<feature type="domain" description="Gfo/Idh/MocA-like oxidoreductase N-terminal" evidence="2">
    <location>
        <begin position="6"/>
        <end position="120"/>
    </location>
</feature>
<gene>
    <name evidence="4" type="ORF">SM611_31805</name>
</gene>
<keyword evidence="5" id="KW-1185">Reference proteome</keyword>
<dbReference type="RefSeq" id="WP_371954032.1">
    <property type="nucleotide sequence ID" value="NZ_JAXCEI010000019.1"/>
</dbReference>
<dbReference type="Proteomes" id="UP001569963">
    <property type="component" value="Unassembled WGS sequence"/>
</dbReference>
<proteinExistence type="predicted"/>
<dbReference type="Gene3D" id="3.40.50.720">
    <property type="entry name" value="NAD(P)-binding Rossmann-like Domain"/>
    <property type="match status" value="1"/>
</dbReference>
<dbReference type="InterPro" id="IPR000683">
    <property type="entry name" value="Gfo/Idh/MocA-like_OxRdtase_N"/>
</dbReference>
<evidence type="ECO:0000256" key="1">
    <source>
        <dbReference type="ARBA" id="ARBA00023002"/>
    </source>
</evidence>
<keyword evidence="1" id="KW-0560">Oxidoreductase</keyword>
<protein>
    <submittedName>
        <fullName evidence="4">Gfo/Idh/MocA family oxidoreductase</fullName>
    </submittedName>
</protein>
<evidence type="ECO:0000259" key="2">
    <source>
        <dbReference type="Pfam" id="PF01408"/>
    </source>
</evidence>
<dbReference type="InterPro" id="IPR036291">
    <property type="entry name" value="NAD(P)-bd_dom_sf"/>
</dbReference>
<dbReference type="SUPFAM" id="SSF51735">
    <property type="entry name" value="NAD(P)-binding Rossmann-fold domains"/>
    <property type="match status" value="1"/>
</dbReference>
<evidence type="ECO:0000313" key="5">
    <source>
        <dbReference type="Proteomes" id="UP001569963"/>
    </source>
</evidence>
<dbReference type="Gene3D" id="3.30.360.10">
    <property type="entry name" value="Dihydrodipicolinate Reductase, domain 2"/>
    <property type="match status" value="1"/>
</dbReference>
<dbReference type="Pfam" id="PF22725">
    <property type="entry name" value="GFO_IDH_MocA_C3"/>
    <property type="match status" value="1"/>
</dbReference>
<dbReference type="EMBL" id="JAXCEI010000019">
    <property type="protein sequence ID" value="MFA1543535.1"/>
    <property type="molecule type" value="Genomic_DNA"/>
</dbReference>
<feature type="domain" description="GFO/IDH/MocA-like oxidoreductase" evidence="3">
    <location>
        <begin position="137"/>
        <end position="266"/>
    </location>
</feature>
<name>A0ABV4QMF2_9ACTN</name>
<reference evidence="4 5" key="1">
    <citation type="submission" date="2023-11" db="EMBL/GenBank/DDBJ databases">
        <title>Actinomadura monticuli sp. nov., isolated from volcanic ash.</title>
        <authorList>
            <person name="Lee S.D."/>
            <person name="Yang H."/>
            <person name="Kim I.S."/>
        </authorList>
    </citation>
    <scope>NUCLEOTIDE SEQUENCE [LARGE SCALE GENOMIC DNA]</scope>
    <source>
        <strain evidence="4 5">DLS-62</strain>
    </source>
</reference>
<sequence>MMKDPVRCAIVGCGAVADEYVRTLEGSALVDVVACVDVDMERARAFAARHRVPHALGLDETLEEGYAELLIVLTPPGTHIAVAQAAVRSGTSVYVEKPLALTGDDAAGLLTLADRHQVLVGGAPDTYLAPPAASALTAIAQGRIGKPTAASAALLTAGPERWHPEPEGFYEPDLGPLADMGPYYLSQLVHLLGSIAQVDAATGTTVARRTIRSGNRAGQVFRTKAFTHVEAVLRSAAGVTIALTVSSDVQASTRPHLEIYGSEGTLVLPDPNFHQGTVRIRCRDQSGWTDLPTGAERSGHPVGRGMGVLELAAALRTAEPHRTTGCQALHVCRILDAIREAAVTGASVQVTLDRPSVSTRRAAP</sequence>
<dbReference type="SUPFAM" id="SSF55347">
    <property type="entry name" value="Glyceraldehyde-3-phosphate dehydrogenase-like, C-terminal domain"/>
    <property type="match status" value="1"/>
</dbReference>
<dbReference type="InterPro" id="IPR050463">
    <property type="entry name" value="Gfo/Idh/MocA_oxidrdct_glycsds"/>
</dbReference>
<dbReference type="InterPro" id="IPR055170">
    <property type="entry name" value="GFO_IDH_MocA-like_dom"/>
</dbReference>
<accession>A0ABV4QMF2</accession>
<dbReference type="PANTHER" id="PTHR43818:SF11">
    <property type="entry name" value="BCDNA.GH03377"/>
    <property type="match status" value="1"/>
</dbReference>
<comment type="caution">
    <text evidence="4">The sequence shown here is derived from an EMBL/GenBank/DDBJ whole genome shotgun (WGS) entry which is preliminary data.</text>
</comment>
<organism evidence="4 5">
    <name type="scientific">Actinomadura monticuli</name>
    <dbReference type="NCBI Taxonomy" id="3097367"/>
    <lineage>
        <taxon>Bacteria</taxon>
        <taxon>Bacillati</taxon>
        <taxon>Actinomycetota</taxon>
        <taxon>Actinomycetes</taxon>
        <taxon>Streptosporangiales</taxon>
        <taxon>Thermomonosporaceae</taxon>
        <taxon>Actinomadura</taxon>
    </lineage>
</organism>
<dbReference type="Pfam" id="PF01408">
    <property type="entry name" value="GFO_IDH_MocA"/>
    <property type="match status" value="1"/>
</dbReference>
<dbReference type="PANTHER" id="PTHR43818">
    <property type="entry name" value="BCDNA.GH03377"/>
    <property type="match status" value="1"/>
</dbReference>